<dbReference type="PROSITE" id="PS50885">
    <property type="entry name" value="HAMP"/>
    <property type="match status" value="1"/>
</dbReference>
<evidence type="ECO:0000256" key="1">
    <source>
        <dbReference type="ARBA" id="ARBA00000085"/>
    </source>
</evidence>
<evidence type="ECO:0000256" key="11">
    <source>
        <dbReference type="ARBA" id="ARBA00070152"/>
    </source>
</evidence>
<evidence type="ECO:0000256" key="5">
    <source>
        <dbReference type="ARBA" id="ARBA00022679"/>
    </source>
</evidence>
<evidence type="ECO:0000256" key="8">
    <source>
        <dbReference type="ARBA" id="ARBA00023012"/>
    </source>
</evidence>
<dbReference type="EC" id="2.7.13.3" evidence="3"/>
<feature type="transmembrane region" description="Helical" evidence="12">
    <location>
        <begin position="20"/>
        <end position="42"/>
    </location>
</feature>
<dbReference type="Pfam" id="PF00672">
    <property type="entry name" value="HAMP"/>
    <property type="match status" value="1"/>
</dbReference>
<dbReference type="GO" id="GO:0000155">
    <property type="term" value="F:phosphorelay sensor kinase activity"/>
    <property type="evidence" value="ECO:0007669"/>
    <property type="project" value="InterPro"/>
</dbReference>
<evidence type="ECO:0000256" key="12">
    <source>
        <dbReference type="SAM" id="Phobius"/>
    </source>
</evidence>
<evidence type="ECO:0000259" key="13">
    <source>
        <dbReference type="PROSITE" id="PS50109"/>
    </source>
</evidence>
<dbReference type="PRINTS" id="PR00344">
    <property type="entry name" value="BCTRLSENSOR"/>
</dbReference>
<dbReference type="RefSeq" id="WP_059731780.1">
    <property type="nucleotide sequence ID" value="NZ_LOYH01000089.1"/>
</dbReference>
<dbReference type="SMART" id="SM00387">
    <property type="entry name" value="HATPase_c"/>
    <property type="match status" value="1"/>
</dbReference>
<evidence type="ECO:0000256" key="6">
    <source>
        <dbReference type="ARBA" id="ARBA00022729"/>
    </source>
</evidence>
<evidence type="ECO:0000256" key="9">
    <source>
        <dbReference type="ARBA" id="ARBA00023026"/>
    </source>
</evidence>
<dbReference type="SUPFAM" id="SSF47384">
    <property type="entry name" value="Homodimeric domain of signal transducing histidine kinase"/>
    <property type="match status" value="1"/>
</dbReference>
<keyword evidence="5" id="KW-0808">Transferase</keyword>
<dbReference type="InterPro" id="IPR036890">
    <property type="entry name" value="HATPase_C_sf"/>
</dbReference>
<dbReference type="GO" id="GO:0016020">
    <property type="term" value="C:membrane"/>
    <property type="evidence" value="ECO:0007669"/>
    <property type="project" value="UniProtKB-SubCell"/>
</dbReference>
<sequence>MISCIDVVRRHWSTRVGDTVLLRLLRDMLLFSCAVTVFLTVLQLRRDCRRGTELVIERLDQIHGSAGHSLSEALWRLDRTQLELELDGILQFPDICSASASENEAYADATRFSVTSGECAPGPVISRDYPLVYRIDGRHERRIGTLHVVATLSNLFRALRRTVLDTLANQATHTFLVSLFATVLCRLLVTRHLASIARSVSSYDYREPPQPLLLHRVPAGRRNELDEVASAFNAMSMRLYNAYRDEHAAAAEREARRVAEAANRAKGAILADMSHELRAPLNGILGYVQLLAGDASLDSRQRSHVAAIRRSGEHLLSLIDDILDFARIEAAKLKLEIRDVQLSALLASVSEVILIKATQKGTHFRYTIAADTPCNVRADEKRLRQVLLNLLDNAVKFTDSGAIALRVTGAARDAVRFDVSDTGIGIPADQLTAIFEPFQQVQGIAPRAGAGLGLAISRELVRAMGGDIALESAVGQGSTFSFELPAAASAPLSSVEQCHGAPITSDRDSDGAHDDAYVVPDDELDALVALARQGDMSGIQRWADRVASRNVQYRPFADRIRELAASFQSARITRLVERQLARSET</sequence>
<dbReference type="InterPro" id="IPR003661">
    <property type="entry name" value="HisK_dim/P_dom"/>
</dbReference>
<feature type="domain" description="HAMP" evidence="14">
    <location>
        <begin position="213"/>
        <end position="244"/>
    </location>
</feature>
<dbReference type="Pfam" id="PF17149">
    <property type="entry name" value="CHASE5"/>
    <property type="match status" value="1"/>
</dbReference>
<dbReference type="Pfam" id="PF00512">
    <property type="entry name" value="HisKA"/>
    <property type="match status" value="1"/>
</dbReference>
<dbReference type="Gene3D" id="3.30.565.10">
    <property type="entry name" value="Histidine kinase-like ATPase, C-terminal domain"/>
    <property type="match status" value="1"/>
</dbReference>
<name>A0A103Z9X4_BURCE</name>
<dbReference type="CDD" id="cd00082">
    <property type="entry name" value="HisKA"/>
    <property type="match status" value="1"/>
</dbReference>
<gene>
    <name evidence="15" type="ORF">WS90_25080</name>
</gene>
<dbReference type="CDD" id="cd06225">
    <property type="entry name" value="HAMP"/>
    <property type="match status" value="1"/>
</dbReference>
<dbReference type="InterPro" id="IPR003660">
    <property type="entry name" value="HAMP_dom"/>
</dbReference>
<dbReference type="SMART" id="SM00388">
    <property type="entry name" value="HisKA"/>
    <property type="match status" value="1"/>
</dbReference>
<proteinExistence type="predicted"/>
<dbReference type="PANTHER" id="PTHR43047">
    <property type="entry name" value="TWO-COMPONENT HISTIDINE PROTEIN KINASE"/>
    <property type="match status" value="1"/>
</dbReference>
<evidence type="ECO:0000256" key="3">
    <source>
        <dbReference type="ARBA" id="ARBA00012438"/>
    </source>
</evidence>
<dbReference type="Gene3D" id="1.10.287.130">
    <property type="match status" value="1"/>
</dbReference>
<accession>A0A103Z9X4</accession>
<dbReference type="PROSITE" id="PS50109">
    <property type="entry name" value="HIS_KIN"/>
    <property type="match status" value="1"/>
</dbReference>
<keyword evidence="8" id="KW-0902">Two-component regulatory system</keyword>
<protein>
    <recommendedName>
        <fullName evidence="11">Virulence sensor protein BvgS</fullName>
        <ecNumber evidence="3">2.7.13.3</ecNumber>
    </recommendedName>
</protein>
<evidence type="ECO:0000313" key="16">
    <source>
        <dbReference type="Proteomes" id="UP000069001"/>
    </source>
</evidence>
<evidence type="ECO:0000256" key="2">
    <source>
        <dbReference type="ARBA" id="ARBA00004370"/>
    </source>
</evidence>
<evidence type="ECO:0000256" key="4">
    <source>
        <dbReference type="ARBA" id="ARBA00022553"/>
    </source>
</evidence>
<dbReference type="InterPro" id="IPR004358">
    <property type="entry name" value="Sig_transdc_His_kin-like_C"/>
</dbReference>
<dbReference type="InterPro" id="IPR005467">
    <property type="entry name" value="His_kinase_dom"/>
</dbReference>
<keyword evidence="7" id="KW-0418">Kinase</keyword>
<feature type="domain" description="Histidine kinase" evidence="13">
    <location>
        <begin position="272"/>
        <end position="488"/>
    </location>
</feature>
<keyword evidence="12" id="KW-0812">Transmembrane</keyword>
<comment type="subcellular location">
    <subcellularLocation>
        <location evidence="2">Membrane</location>
    </subcellularLocation>
</comment>
<dbReference type="PANTHER" id="PTHR43047:SF64">
    <property type="entry name" value="HISTIDINE KINASE CONTAINING CHEY-HOMOLOGOUS RECEIVER DOMAIN AND PAS DOMAIN-RELATED"/>
    <property type="match status" value="1"/>
</dbReference>
<dbReference type="Pfam" id="PF02518">
    <property type="entry name" value="HATPase_c"/>
    <property type="match status" value="1"/>
</dbReference>
<evidence type="ECO:0000313" key="15">
    <source>
        <dbReference type="EMBL" id="KVK75926.1"/>
    </source>
</evidence>
<keyword evidence="12" id="KW-0472">Membrane</keyword>
<dbReference type="InterPro" id="IPR036097">
    <property type="entry name" value="HisK_dim/P_sf"/>
</dbReference>
<keyword evidence="9" id="KW-0843">Virulence</keyword>
<dbReference type="InterPro" id="IPR003594">
    <property type="entry name" value="HATPase_dom"/>
</dbReference>
<evidence type="ECO:0000259" key="14">
    <source>
        <dbReference type="PROSITE" id="PS50885"/>
    </source>
</evidence>
<reference evidence="15 16" key="1">
    <citation type="submission" date="2015-11" db="EMBL/GenBank/DDBJ databases">
        <title>Expanding the genomic diversity of Burkholderia species for the development of highly accurate diagnostics.</title>
        <authorList>
            <person name="Sahl J."/>
            <person name="Keim P."/>
            <person name="Wagner D."/>
        </authorList>
    </citation>
    <scope>NUCLEOTIDE SEQUENCE [LARGE SCALE GENOMIC DNA]</scope>
    <source>
        <strain evidence="15 16">MSMB1302</strain>
    </source>
</reference>
<dbReference type="FunFam" id="3.30.565.10:FF:000010">
    <property type="entry name" value="Sensor histidine kinase RcsC"/>
    <property type="match status" value="1"/>
</dbReference>
<keyword evidence="6" id="KW-0732">Signal</keyword>
<evidence type="ECO:0000256" key="7">
    <source>
        <dbReference type="ARBA" id="ARBA00022777"/>
    </source>
</evidence>
<evidence type="ECO:0000256" key="10">
    <source>
        <dbReference type="ARBA" id="ARBA00058004"/>
    </source>
</evidence>
<comment type="caution">
    <text evidence="15">The sequence shown here is derived from an EMBL/GenBank/DDBJ whole genome shotgun (WGS) entry which is preliminary data.</text>
</comment>
<dbReference type="CDD" id="cd16922">
    <property type="entry name" value="HATPase_EvgS-ArcB-TorS-like"/>
    <property type="match status" value="1"/>
</dbReference>
<organism evidence="15 16">
    <name type="scientific">Burkholderia cepacia</name>
    <name type="common">Pseudomonas cepacia</name>
    <dbReference type="NCBI Taxonomy" id="292"/>
    <lineage>
        <taxon>Bacteria</taxon>
        <taxon>Pseudomonadati</taxon>
        <taxon>Pseudomonadota</taxon>
        <taxon>Betaproteobacteria</taxon>
        <taxon>Burkholderiales</taxon>
        <taxon>Burkholderiaceae</taxon>
        <taxon>Burkholderia</taxon>
        <taxon>Burkholderia cepacia complex</taxon>
    </lineage>
</organism>
<keyword evidence="12" id="KW-1133">Transmembrane helix</keyword>
<dbReference type="SUPFAM" id="SSF55874">
    <property type="entry name" value="ATPase domain of HSP90 chaperone/DNA topoisomerase II/histidine kinase"/>
    <property type="match status" value="1"/>
</dbReference>
<dbReference type="Proteomes" id="UP000069001">
    <property type="component" value="Unassembled WGS sequence"/>
</dbReference>
<keyword evidence="4" id="KW-0597">Phosphoprotein</keyword>
<dbReference type="EMBL" id="LOYH01000089">
    <property type="protein sequence ID" value="KVK75926.1"/>
    <property type="molecule type" value="Genomic_DNA"/>
</dbReference>
<comment type="function">
    <text evidence="10">Member of the two-component regulatory system BvgS/BvgA. Phosphorylates BvgA via a four-step phosphorelay in response to environmental signals.</text>
</comment>
<comment type="catalytic activity">
    <reaction evidence="1">
        <text>ATP + protein L-histidine = ADP + protein N-phospho-L-histidine.</text>
        <dbReference type="EC" id="2.7.13.3"/>
    </reaction>
</comment>
<dbReference type="AlphaFoldDB" id="A0A103Z9X4"/>
<dbReference type="InterPro" id="IPR033414">
    <property type="entry name" value="Sensor_dom"/>
</dbReference>